<feature type="domain" description="Disease resistance R13L4/SHOC-2-like LRR" evidence="3">
    <location>
        <begin position="104"/>
        <end position="176"/>
    </location>
</feature>
<dbReference type="Pfam" id="PF23598">
    <property type="entry name" value="LRR_14"/>
    <property type="match status" value="1"/>
</dbReference>
<keyword evidence="2" id="KW-0732">Signal</keyword>
<dbReference type="AlphaFoldDB" id="A0AAD7L1C7"/>
<keyword evidence="5" id="KW-1185">Reference proteome</keyword>
<name>A0AAD7L1C7_QUISA</name>
<evidence type="ECO:0000259" key="3">
    <source>
        <dbReference type="Pfam" id="PF23598"/>
    </source>
</evidence>
<dbReference type="EMBL" id="JARAOO010000012">
    <property type="protein sequence ID" value="KAJ7949794.1"/>
    <property type="molecule type" value="Genomic_DNA"/>
</dbReference>
<organism evidence="4 5">
    <name type="scientific">Quillaja saponaria</name>
    <name type="common">Soap bark tree</name>
    <dbReference type="NCBI Taxonomy" id="32244"/>
    <lineage>
        <taxon>Eukaryota</taxon>
        <taxon>Viridiplantae</taxon>
        <taxon>Streptophyta</taxon>
        <taxon>Embryophyta</taxon>
        <taxon>Tracheophyta</taxon>
        <taxon>Spermatophyta</taxon>
        <taxon>Magnoliopsida</taxon>
        <taxon>eudicotyledons</taxon>
        <taxon>Gunneridae</taxon>
        <taxon>Pentapetalae</taxon>
        <taxon>rosids</taxon>
        <taxon>fabids</taxon>
        <taxon>Fabales</taxon>
        <taxon>Quillajaceae</taxon>
        <taxon>Quillaja</taxon>
    </lineage>
</organism>
<dbReference type="InterPro" id="IPR055414">
    <property type="entry name" value="LRR_R13L4/SHOC2-like"/>
</dbReference>
<dbReference type="SUPFAM" id="SSF52058">
    <property type="entry name" value="L domain-like"/>
    <property type="match status" value="1"/>
</dbReference>
<dbReference type="Proteomes" id="UP001163823">
    <property type="component" value="Chromosome 12"/>
</dbReference>
<comment type="caution">
    <text evidence="4">The sequence shown here is derived from an EMBL/GenBank/DDBJ whole genome shotgun (WGS) entry which is preliminary data.</text>
</comment>
<feature type="signal peptide" evidence="2">
    <location>
        <begin position="1"/>
        <end position="17"/>
    </location>
</feature>
<evidence type="ECO:0000256" key="1">
    <source>
        <dbReference type="ARBA" id="ARBA00022737"/>
    </source>
</evidence>
<evidence type="ECO:0000313" key="4">
    <source>
        <dbReference type="EMBL" id="KAJ7949794.1"/>
    </source>
</evidence>
<keyword evidence="1" id="KW-0677">Repeat</keyword>
<evidence type="ECO:0000256" key="2">
    <source>
        <dbReference type="SAM" id="SignalP"/>
    </source>
</evidence>
<reference evidence="4" key="1">
    <citation type="journal article" date="2023" name="Science">
        <title>Elucidation of the pathway for biosynthesis of saponin adjuvants from the soapbark tree.</title>
        <authorList>
            <person name="Reed J."/>
            <person name="Orme A."/>
            <person name="El-Demerdash A."/>
            <person name="Owen C."/>
            <person name="Martin L.B.B."/>
            <person name="Misra R.C."/>
            <person name="Kikuchi S."/>
            <person name="Rejzek M."/>
            <person name="Martin A.C."/>
            <person name="Harkess A."/>
            <person name="Leebens-Mack J."/>
            <person name="Louveau T."/>
            <person name="Stephenson M.J."/>
            <person name="Osbourn A."/>
        </authorList>
    </citation>
    <scope>NUCLEOTIDE SEQUENCE</scope>
    <source>
        <strain evidence="4">S10</strain>
    </source>
</reference>
<accession>A0AAD7L1C7</accession>
<gene>
    <name evidence="4" type="ORF">O6P43_030092</name>
</gene>
<dbReference type="Gene3D" id="3.80.10.10">
    <property type="entry name" value="Ribonuclease Inhibitor"/>
    <property type="match status" value="1"/>
</dbReference>
<dbReference type="InterPro" id="IPR032675">
    <property type="entry name" value="LRR_dom_sf"/>
</dbReference>
<dbReference type="PANTHER" id="PTHR47186:SF29">
    <property type="entry name" value="NB-ARC DOMAIN-CONTAINING PROTEIN"/>
    <property type="match status" value="1"/>
</dbReference>
<protein>
    <submittedName>
        <fullName evidence="4">Disease resistance protein RPM1</fullName>
    </submittedName>
</protein>
<evidence type="ECO:0000313" key="5">
    <source>
        <dbReference type="Proteomes" id="UP001163823"/>
    </source>
</evidence>
<dbReference type="PANTHER" id="PTHR47186">
    <property type="entry name" value="LEUCINE-RICH REPEAT-CONTAINING PROTEIN 57"/>
    <property type="match status" value="1"/>
</dbReference>
<sequence length="184" mass="20938">MNLIGLLHWSLLQVVERGPSGRPEELKLHNVLREILLQIVSEERFCTIYRSQMDNDQQCKTSRLSIQLNNQRETTLLKGLSKVSSFFMFIADTDPSASFNNFPSGFKLLGILDLEGLPIHKLPDNLDRLFNLTYLNLVGTKVKELPNSIGKLHQLRTLELRGTDIRILPPGISKIEEVTLSRCI</sequence>
<proteinExistence type="predicted"/>
<dbReference type="KEGG" id="qsa:O6P43_030092"/>
<feature type="chain" id="PRO_5042038298" evidence="2">
    <location>
        <begin position="18"/>
        <end position="184"/>
    </location>
</feature>